<dbReference type="InterPro" id="IPR003382">
    <property type="entry name" value="Flavoprotein"/>
</dbReference>
<evidence type="ECO:0000256" key="4">
    <source>
        <dbReference type="RuleBase" id="RU364078"/>
    </source>
</evidence>
<comment type="function">
    <text evidence="4">Catalyzes two steps in the biosynthesis of coenzyme A. In the first step cysteine is conjugated to 4'-phosphopantothenate to form 4-phosphopantothenoylcysteine, in the latter compound is decarboxylated to form 4'-phosphopantotheine.</text>
</comment>
<protein>
    <recommendedName>
        <fullName evidence="3">Coenzyme A biosynthesis bifunctional protein CoaBC</fullName>
    </recommendedName>
    <alternativeName>
        <fullName evidence="3">DNA/pantothenate metabolism flavoprotein</fullName>
    </alternativeName>
    <alternativeName>
        <fullName evidence="3">Phosphopantothenoylcysteine synthetase/decarboxylase</fullName>
        <shortName evidence="3">PPCS-PPCDC</shortName>
    </alternativeName>
    <domain>
        <recommendedName>
            <fullName evidence="3">Phosphopantothenoylcysteine decarboxylase</fullName>
            <shortName evidence="3">PPC decarboxylase</shortName>
            <shortName evidence="3">PPC-DC</shortName>
            <ecNumber evidence="3">4.1.1.36</ecNumber>
        </recommendedName>
        <alternativeName>
            <fullName evidence="3">CoaC</fullName>
        </alternativeName>
    </domain>
    <domain>
        <recommendedName>
            <fullName evidence="3">Phosphopantothenate--cysteine ligase</fullName>
            <ecNumber evidence="3">6.3.2.5</ecNumber>
        </recommendedName>
        <alternativeName>
            <fullName evidence="3">CoaB</fullName>
        </alternativeName>
        <alternativeName>
            <fullName evidence="3">Phosphopantothenoylcysteine synthetase</fullName>
            <shortName evidence="3">PPC synthetase</shortName>
            <shortName evidence="3">PPC-S</shortName>
        </alternativeName>
    </domain>
</protein>
<dbReference type="InterPro" id="IPR035929">
    <property type="entry name" value="CoaB-like_sf"/>
</dbReference>
<dbReference type="Pfam" id="PF02441">
    <property type="entry name" value="Flavoprotein"/>
    <property type="match status" value="1"/>
</dbReference>
<keyword evidence="3" id="KW-0479">Metal-binding</keyword>
<keyword evidence="3 4" id="KW-0436">Ligase</keyword>
<comment type="similarity">
    <text evidence="3 4">In the C-terminal section; belongs to the PPC synthetase family.</text>
</comment>
<accession>A0A0P6X0B8</accession>
<name>A0A0P6X0B8_9CHLR</name>
<dbReference type="HAMAP" id="MF_02225">
    <property type="entry name" value="CoaBC"/>
    <property type="match status" value="1"/>
</dbReference>
<dbReference type="InterPro" id="IPR007085">
    <property type="entry name" value="DNA/pantothenate-metab_flavo_C"/>
</dbReference>
<dbReference type="Gene3D" id="3.40.50.10300">
    <property type="entry name" value="CoaB-like"/>
    <property type="match status" value="1"/>
</dbReference>
<keyword evidence="2 3" id="KW-0456">Lyase</keyword>
<keyword evidence="3 4" id="KW-0288">FMN</keyword>
<comment type="cofactor">
    <cofactor evidence="3">
        <name>FMN</name>
        <dbReference type="ChEBI" id="CHEBI:58210"/>
    </cofactor>
    <text evidence="3">Binds 1 FMN per subunit.</text>
</comment>
<dbReference type="EC" id="6.3.2.5" evidence="3"/>
<evidence type="ECO:0000259" key="5">
    <source>
        <dbReference type="Pfam" id="PF02441"/>
    </source>
</evidence>
<keyword evidence="3" id="KW-0511">Multifunctional enzyme</keyword>
<dbReference type="EMBL" id="LGCK01000007">
    <property type="protein sequence ID" value="KPL72592.1"/>
    <property type="molecule type" value="Genomic_DNA"/>
</dbReference>
<comment type="function">
    <text evidence="3">Catalyzes two sequential steps in the biosynthesis of coenzyme A. In the first step cysteine is conjugated to 4'-phosphopantothenate to form 4-phosphopantothenoylcysteine. In the second step the latter compound is decarboxylated to form 4'-phosphopantotheine.</text>
</comment>
<dbReference type="GO" id="GO:0015937">
    <property type="term" value="P:coenzyme A biosynthetic process"/>
    <property type="evidence" value="ECO:0007669"/>
    <property type="project" value="UniProtKB-UniRule"/>
</dbReference>
<dbReference type="AlphaFoldDB" id="A0A0P6X0B8"/>
<dbReference type="EC" id="4.1.1.36" evidence="3"/>
<dbReference type="OrthoDB" id="9802554at2"/>
<evidence type="ECO:0000313" key="7">
    <source>
        <dbReference type="EMBL" id="KPL72592.1"/>
    </source>
</evidence>
<dbReference type="GO" id="GO:0015941">
    <property type="term" value="P:pantothenate catabolic process"/>
    <property type="evidence" value="ECO:0007669"/>
    <property type="project" value="InterPro"/>
</dbReference>
<dbReference type="SUPFAM" id="SSF102645">
    <property type="entry name" value="CoaB-like"/>
    <property type="match status" value="1"/>
</dbReference>
<dbReference type="PATRIC" id="fig|229920.5.peg.1098"/>
<comment type="catalytic activity">
    <reaction evidence="3 4">
        <text>N-[(R)-4-phosphopantothenoyl]-L-cysteine + H(+) = (R)-4'-phosphopantetheine + CO2</text>
        <dbReference type="Rhea" id="RHEA:16793"/>
        <dbReference type="ChEBI" id="CHEBI:15378"/>
        <dbReference type="ChEBI" id="CHEBI:16526"/>
        <dbReference type="ChEBI" id="CHEBI:59458"/>
        <dbReference type="ChEBI" id="CHEBI:61723"/>
        <dbReference type="EC" id="4.1.1.36"/>
    </reaction>
</comment>
<comment type="similarity">
    <text evidence="3 4">In the N-terminal section; belongs to the HFCD (homo-oligomeric flavin containing Cys decarboxylase) superfamily.</text>
</comment>
<dbReference type="NCBIfam" id="TIGR00521">
    <property type="entry name" value="coaBC_dfp"/>
    <property type="match status" value="1"/>
</dbReference>
<dbReference type="GO" id="GO:0071513">
    <property type="term" value="C:phosphopantothenoylcysteine decarboxylase complex"/>
    <property type="evidence" value="ECO:0007669"/>
    <property type="project" value="TreeGrafter"/>
</dbReference>
<dbReference type="RefSeq" id="WP_062421357.1">
    <property type="nucleotide sequence ID" value="NZ_BBYA01000008.1"/>
</dbReference>
<gene>
    <name evidence="3" type="primary">coaBC</name>
    <name evidence="7" type="ORF">ADM99_05640</name>
</gene>
<evidence type="ECO:0000256" key="2">
    <source>
        <dbReference type="ARBA" id="ARBA00023239"/>
    </source>
</evidence>
<dbReference type="GO" id="GO:0046872">
    <property type="term" value="F:metal ion binding"/>
    <property type="evidence" value="ECO:0007669"/>
    <property type="project" value="UniProtKB-KW"/>
</dbReference>
<evidence type="ECO:0000256" key="3">
    <source>
        <dbReference type="HAMAP-Rule" id="MF_02225"/>
    </source>
</evidence>
<dbReference type="GO" id="GO:0010181">
    <property type="term" value="F:FMN binding"/>
    <property type="evidence" value="ECO:0007669"/>
    <property type="project" value="UniProtKB-UniRule"/>
</dbReference>
<dbReference type="PANTHER" id="PTHR14359">
    <property type="entry name" value="HOMO-OLIGOMERIC FLAVIN CONTAINING CYS DECARBOXYLASE FAMILY"/>
    <property type="match status" value="1"/>
</dbReference>
<feature type="binding site" evidence="3">
    <location>
        <position position="347"/>
    </location>
    <ligand>
        <name>CTP</name>
        <dbReference type="ChEBI" id="CHEBI:37563"/>
    </ligand>
</feature>
<dbReference type="InterPro" id="IPR036551">
    <property type="entry name" value="Flavin_trans-like"/>
</dbReference>
<organism evidence="7 8">
    <name type="scientific">Leptolinea tardivitalis</name>
    <dbReference type="NCBI Taxonomy" id="229920"/>
    <lineage>
        <taxon>Bacteria</taxon>
        <taxon>Bacillati</taxon>
        <taxon>Chloroflexota</taxon>
        <taxon>Anaerolineae</taxon>
        <taxon>Anaerolineales</taxon>
        <taxon>Anaerolineaceae</taxon>
        <taxon>Leptolinea</taxon>
    </lineage>
</organism>
<evidence type="ECO:0000313" key="8">
    <source>
        <dbReference type="Proteomes" id="UP000050430"/>
    </source>
</evidence>
<feature type="domain" description="Flavoprotein" evidence="5">
    <location>
        <begin position="8"/>
        <end position="177"/>
    </location>
</feature>
<evidence type="ECO:0000256" key="1">
    <source>
        <dbReference type="ARBA" id="ARBA00022793"/>
    </source>
</evidence>
<keyword evidence="1 3" id="KW-0210">Decarboxylase</keyword>
<feature type="binding site" evidence="3">
    <location>
        <position position="291"/>
    </location>
    <ligand>
        <name>CTP</name>
        <dbReference type="ChEBI" id="CHEBI:37563"/>
    </ligand>
</feature>
<dbReference type="InterPro" id="IPR005252">
    <property type="entry name" value="CoaBC"/>
</dbReference>
<feature type="domain" description="DNA/pantothenate metabolism flavoprotein C-terminal" evidence="6">
    <location>
        <begin position="188"/>
        <end position="400"/>
    </location>
</feature>
<dbReference type="SUPFAM" id="SSF52507">
    <property type="entry name" value="Homo-oligomeric flavin-containing Cys decarboxylases, HFCD"/>
    <property type="match status" value="1"/>
</dbReference>
<reference evidence="7 8" key="1">
    <citation type="submission" date="2015-07" db="EMBL/GenBank/DDBJ databases">
        <title>Genome sequence of Leptolinea tardivitalis DSM 16556.</title>
        <authorList>
            <person name="Hemp J."/>
            <person name="Ward L.M."/>
            <person name="Pace L.A."/>
            <person name="Fischer W.W."/>
        </authorList>
    </citation>
    <scope>NUCLEOTIDE SEQUENCE [LARGE SCALE GENOMIC DNA]</scope>
    <source>
        <strain evidence="7 8">YMTK-2</strain>
    </source>
</reference>
<dbReference type="GO" id="GO:0004633">
    <property type="term" value="F:phosphopantothenoylcysteine decarboxylase activity"/>
    <property type="evidence" value="ECO:0007669"/>
    <property type="project" value="UniProtKB-UniRule"/>
</dbReference>
<proteinExistence type="inferred from homology"/>
<keyword evidence="3" id="KW-0460">Magnesium</keyword>
<dbReference type="Proteomes" id="UP000050430">
    <property type="component" value="Unassembled WGS sequence"/>
</dbReference>
<feature type="binding site" evidence="3">
    <location>
        <position position="343"/>
    </location>
    <ligand>
        <name>CTP</name>
        <dbReference type="ChEBI" id="CHEBI:37563"/>
    </ligand>
</feature>
<feature type="region of interest" description="Phosphopantothenoylcysteine decarboxylase" evidence="3">
    <location>
        <begin position="1"/>
        <end position="192"/>
    </location>
</feature>
<feature type="binding site" evidence="3">
    <location>
        <position position="329"/>
    </location>
    <ligand>
        <name>CTP</name>
        <dbReference type="ChEBI" id="CHEBI:37563"/>
    </ligand>
</feature>
<feature type="binding site" evidence="3">
    <location>
        <begin position="307"/>
        <end position="310"/>
    </location>
    <ligand>
        <name>CTP</name>
        <dbReference type="ChEBI" id="CHEBI:37563"/>
    </ligand>
</feature>
<keyword evidence="8" id="KW-1185">Reference proteome</keyword>
<dbReference type="GO" id="GO:0004632">
    <property type="term" value="F:phosphopantothenate--cysteine ligase activity"/>
    <property type="evidence" value="ECO:0007669"/>
    <property type="project" value="UniProtKB-UniRule"/>
</dbReference>
<comment type="caution">
    <text evidence="7">The sequence shown here is derived from an EMBL/GenBank/DDBJ whole genome shotgun (WGS) entry which is preliminary data.</text>
</comment>
<comment type="pathway">
    <text evidence="3 4">Cofactor biosynthesis; coenzyme A biosynthesis; CoA from (R)-pantothenate: step 3/5.</text>
</comment>
<feature type="binding site" evidence="3">
    <location>
        <position position="281"/>
    </location>
    <ligand>
        <name>CTP</name>
        <dbReference type="ChEBI" id="CHEBI:37563"/>
    </ligand>
</feature>
<dbReference type="Gene3D" id="3.40.50.1950">
    <property type="entry name" value="Flavin prenyltransferase-like"/>
    <property type="match status" value="1"/>
</dbReference>
<dbReference type="PANTHER" id="PTHR14359:SF6">
    <property type="entry name" value="PHOSPHOPANTOTHENOYLCYSTEINE DECARBOXYLASE"/>
    <property type="match status" value="1"/>
</dbReference>
<evidence type="ECO:0000259" key="6">
    <source>
        <dbReference type="Pfam" id="PF04127"/>
    </source>
</evidence>
<dbReference type="Pfam" id="PF04127">
    <property type="entry name" value="DFP"/>
    <property type="match status" value="1"/>
</dbReference>
<comment type="pathway">
    <text evidence="3 4">Cofactor biosynthesis; coenzyme A biosynthesis; CoA from (R)-pantothenate: step 2/5.</text>
</comment>
<sequence length="406" mass="43319">MTNPLQDKHIILGVTGSIAAYKAVEIASKLTQNGAIVDVVLTESACKFVSPLTFQSVTGRKASTEADLWGGEGHVVHVSLGHKADLVLITPISANTLAKLATGIADNLLTVTVLASSAPLIIAPAMDVDMYQKPITQENVEKLRQRGAIIVGPESGHLASGLVGPGRMSEPVEIVNMARYVLSRGGRLEGRKVVVTAGGTSEPIDPVRVITNRSSGKQGYALAQAALDMGCDVTLISTTDHLMTPAGANLVHVDTAQQMMEAVINHTDQADLLIMAAAVADFRPFHPADEKIKKEDGVPAINLEKTPDILKEIANIREKTGFPRRVIGFAAETEALVENARRKIKQKRLDMIAANDISTSDAGFEVDTNRVVLLFPDGSSQELGLQTKLEAAQSILNKAASWFEKV</sequence>
<dbReference type="STRING" id="229920.ADM99_05640"/>
<dbReference type="UniPathway" id="UPA00241">
    <property type="reaction ID" value="UER00353"/>
</dbReference>
<comment type="catalytic activity">
    <reaction evidence="3 4">
        <text>(R)-4'-phosphopantothenate + L-cysteine + CTP = N-[(R)-4-phosphopantothenoyl]-L-cysteine + CMP + diphosphate + H(+)</text>
        <dbReference type="Rhea" id="RHEA:19397"/>
        <dbReference type="ChEBI" id="CHEBI:10986"/>
        <dbReference type="ChEBI" id="CHEBI:15378"/>
        <dbReference type="ChEBI" id="CHEBI:33019"/>
        <dbReference type="ChEBI" id="CHEBI:35235"/>
        <dbReference type="ChEBI" id="CHEBI:37563"/>
        <dbReference type="ChEBI" id="CHEBI:59458"/>
        <dbReference type="ChEBI" id="CHEBI:60377"/>
        <dbReference type="EC" id="6.3.2.5"/>
    </reaction>
</comment>
<comment type="cofactor">
    <cofactor evidence="3">
        <name>Mg(2+)</name>
        <dbReference type="ChEBI" id="CHEBI:18420"/>
    </cofactor>
</comment>
<feature type="region of interest" description="Phosphopantothenate--cysteine ligase" evidence="3">
    <location>
        <begin position="193"/>
        <end position="406"/>
    </location>
</feature>
<keyword evidence="3 4" id="KW-0285">Flavoprotein</keyword>
<comment type="caution">
    <text evidence="3">Lacks conserved residue(s) required for the propagation of feature annotation.</text>
</comment>